<keyword evidence="3" id="KW-1185">Reference proteome</keyword>
<reference evidence="2 3" key="1">
    <citation type="journal article" date="2014" name="Front. Genet.">
        <title>Genome and metabolic network of "Candidatus Phaeomarinobacter ectocarpi" Ec32, a new candidate genus of Alphaproteobacteria frequently associated with brown algae.</title>
        <authorList>
            <person name="Dittami S.M."/>
            <person name="Barbeyron T."/>
            <person name="Boyen C."/>
            <person name="Cambefort J."/>
            <person name="Collet G."/>
            <person name="Delage L."/>
            <person name="Gobet A."/>
            <person name="Groisillier A."/>
            <person name="Leblanc C."/>
            <person name="Michel G."/>
            <person name="Scornet D."/>
            <person name="Siegel A."/>
            <person name="Tapia J.E."/>
            <person name="Tonon T."/>
        </authorList>
    </citation>
    <scope>NUCLEOTIDE SEQUENCE [LARGE SCALE GENOMIC DNA]</scope>
    <source>
        <strain evidence="2 3">Ec32</strain>
    </source>
</reference>
<dbReference type="EMBL" id="HG966617">
    <property type="protein sequence ID" value="CDO58451.1"/>
    <property type="molecule type" value="Genomic_DNA"/>
</dbReference>
<dbReference type="RefSeq" id="WP_043949397.1">
    <property type="nucleotide sequence ID" value="NZ_HG966617.1"/>
</dbReference>
<dbReference type="STRING" id="1458461.BN1012_Phect237"/>
<dbReference type="HOGENOM" id="CLU_1097959_0_0_5"/>
<protein>
    <submittedName>
        <fullName evidence="2">Uncharacterized protein</fullName>
    </submittedName>
</protein>
<feature type="transmembrane region" description="Helical" evidence="1">
    <location>
        <begin position="145"/>
        <end position="168"/>
    </location>
</feature>
<gene>
    <name evidence="2" type="ORF">BN1012_Phect237</name>
</gene>
<feature type="transmembrane region" description="Helical" evidence="1">
    <location>
        <begin position="175"/>
        <end position="194"/>
    </location>
</feature>
<sequence length="228" mass="24639">MENVKRHWLQCVVTGLAVLLISLYLMPKFPTDSAGIEPGYGSPVIAFEMARSVADLHAVFGTPDDPERDRRIAMMDDGNIWDFPFMIAYGLFIALFLRAAGTASGNSIWYLLAMLGIIAGAADAIENNILLGLTADIEGAPDIGLLAYPVWTKFLSIMITGVAAGVVIATQGRHFWRILGVVAAASALLTLPAFYDPSTYGALLTLGVTICWVIMLIFAITRWRQASA</sequence>
<organism evidence="2 3">
    <name type="scientific">Candidatus Phaeomarinibacter ectocarpi</name>
    <dbReference type="NCBI Taxonomy" id="1458461"/>
    <lineage>
        <taxon>Bacteria</taxon>
        <taxon>Pseudomonadati</taxon>
        <taxon>Pseudomonadota</taxon>
        <taxon>Alphaproteobacteria</taxon>
        <taxon>Hyphomicrobiales</taxon>
        <taxon>Parvibaculaceae</taxon>
        <taxon>Candidatus Phaeomarinibacter</taxon>
    </lineage>
</organism>
<dbReference type="KEGG" id="pect:BN1012_Phect237"/>
<accession>X5MLJ2</accession>
<dbReference type="AlphaFoldDB" id="X5MLJ2"/>
<feature type="transmembrane region" description="Helical" evidence="1">
    <location>
        <begin position="7"/>
        <end position="26"/>
    </location>
</feature>
<evidence type="ECO:0000256" key="1">
    <source>
        <dbReference type="SAM" id="Phobius"/>
    </source>
</evidence>
<name>X5MLJ2_9HYPH</name>
<evidence type="ECO:0000313" key="2">
    <source>
        <dbReference type="EMBL" id="CDO58451.1"/>
    </source>
</evidence>
<keyword evidence="1" id="KW-0472">Membrane</keyword>
<dbReference type="OrthoDB" id="7448683at2"/>
<dbReference type="Proteomes" id="UP000032160">
    <property type="component" value="Chromosome I"/>
</dbReference>
<feature type="transmembrane region" description="Helical" evidence="1">
    <location>
        <begin position="200"/>
        <end position="220"/>
    </location>
</feature>
<keyword evidence="1" id="KW-0812">Transmembrane</keyword>
<feature type="transmembrane region" description="Helical" evidence="1">
    <location>
        <begin position="83"/>
        <end position="101"/>
    </location>
</feature>
<proteinExistence type="predicted"/>
<keyword evidence="1" id="KW-1133">Transmembrane helix</keyword>
<evidence type="ECO:0000313" key="3">
    <source>
        <dbReference type="Proteomes" id="UP000032160"/>
    </source>
</evidence>
<feature type="transmembrane region" description="Helical" evidence="1">
    <location>
        <begin position="108"/>
        <end position="125"/>
    </location>
</feature>